<keyword evidence="2" id="KW-0808">Transferase</keyword>
<dbReference type="AlphaFoldDB" id="A0A2Z7CS99"/>
<dbReference type="EMBL" id="KQ992604">
    <property type="protein sequence ID" value="KZV49962.1"/>
    <property type="molecule type" value="Genomic_DNA"/>
</dbReference>
<evidence type="ECO:0000313" key="2">
    <source>
        <dbReference type="EMBL" id="KZV49962.1"/>
    </source>
</evidence>
<keyword evidence="3" id="KW-1185">Reference proteome</keyword>
<keyword evidence="2" id="KW-0418">Kinase</keyword>
<evidence type="ECO:0000313" key="3">
    <source>
        <dbReference type="Proteomes" id="UP000250235"/>
    </source>
</evidence>
<sequence>MPHYGYYESGDIPEETCQTMGIVSRETFRGDIPKVDVYGNQSTFDVYGNQSRLGSVRVDAQLANLWHIGNKIRETTTGPPPHVAAPPIARMNAREMRAGRAKGANAGRNSTRDDGWTCASGCANGRSTLADGCACLSRRLAHALRESAASLATGCAPCCAAGITAGRTLALMETRRCAMVGRSLRAVSRDLAGRCCNAGRLLRTLVLRCVASDGATLGAGCARCRRKFFLWWRRRRRPAGAPAKFSGDVVTAGLILSRVWFKPVPGSPPDHEDREASSQSGPQLTSLPNPHIIEANATNLTSMEGNVSYLGLQVVRIRDDADFTRHSIVQLRKQLENAVDGLEIKIDVLESTLVRKFADNQQNLSALETGLVRHFADNQQHLVDEVTTLKFQVAEIIECLKELRDAKKGEGKQGEGPSNRKGEGTSSYKKRRWFDQGWFS</sequence>
<organism evidence="2 3">
    <name type="scientific">Dorcoceras hygrometricum</name>
    <dbReference type="NCBI Taxonomy" id="472368"/>
    <lineage>
        <taxon>Eukaryota</taxon>
        <taxon>Viridiplantae</taxon>
        <taxon>Streptophyta</taxon>
        <taxon>Embryophyta</taxon>
        <taxon>Tracheophyta</taxon>
        <taxon>Spermatophyta</taxon>
        <taxon>Magnoliopsida</taxon>
        <taxon>eudicotyledons</taxon>
        <taxon>Gunneridae</taxon>
        <taxon>Pentapetalae</taxon>
        <taxon>asterids</taxon>
        <taxon>lamiids</taxon>
        <taxon>Lamiales</taxon>
        <taxon>Gesneriaceae</taxon>
        <taxon>Didymocarpoideae</taxon>
        <taxon>Trichosporeae</taxon>
        <taxon>Loxocarpinae</taxon>
        <taxon>Dorcoceras</taxon>
    </lineage>
</organism>
<keyword evidence="2" id="KW-0675">Receptor</keyword>
<dbReference type="Proteomes" id="UP000250235">
    <property type="component" value="Unassembled WGS sequence"/>
</dbReference>
<feature type="compositionally biased region" description="Basic and acidic residues" evidence="1">
    <location>
        <begin position="407"/>
        <end position="423"/>
    </location>
</feature>
<gene>
    <name evidence="2" type="ORF">F511_04270</name>
</gene>
<feature type="region of interest" description="Disordered" evidence="1">
    <location>
        <begin position="407"/>
        <end position="440"/>
    </location>
</feature>
<protein>
    <submittedName>
        <fullName evidence="2">Putative LRR receptor-like serine/threonine-protein kinase</fullName>
    </submittedName>
</protein>
<proteinExistence type="predicted"/>
<accession>A0A2Z7CS99</accession>
<dbReference type="GO" id="GO:0016301">
    <property type="term" value="F:kinase activity"/>
    <property type="evidence" value="ECO:0007669"/>
    <property type="project" value="UniProtKB-KW"/>
</dbReference>
<feature type="compositionally biased region" description="Polar residues" evidence="1">
    <location>
        <begin position="277"/>
        <end position="288"/>
    </location>
</feature>
<feature type="region of interest" description="Disordered" evidence="1">
    <location>
        <begin position="266"/>
        <end position="289"/>
    </location>
</feature>
<evidence type="ECO:0000256" key="1">
    <source>
        <dbReference type="SAM" id="MobiDB-lite"/>
    </source>
</evidence>
<reference evidence="2 3" key="1">
    <citation type="journal article" date="2015" name="Proc. Natl. Acad. Sci. U.S.A.">
        <title>The resurrection genome of Boea hygrometrica: A blueprint for survival of dehydration.</title>
        <authorList>
            <person name="Xiao L."/>
            <person name="Yang G."/>
            <person name="Zhang L."/>
            <person name="Yang X."/>
            <person name="Zhao S."/>
            <person name="Ji Z."/>
            <person name="Zhou Q."/>
            <person name="Hu M."/>
            <person name="Wang Y."/>
            <person name="Chen M."/>
            <person name="Xu Y."/>
            <person name="Jin H."/>
            <person name="Xiao X."/>
            <person name="Hu G."/>
            <person name="Bao F."/>
            <person name="Hu Y."/>
            <person name="Wan P."/>
            <person name="Li L."/>
            <person name="Deng X."/>
            <person name="Kuang T."/>
            <person name="Xiang C."/>
            <person name="Zhu J.K."/>
            <person name="Oliver M.J."/>
            <person name="He Y."/>
        </authorList>
    </citation>
    <scope>NUCLEOTIDE SEQUENCE [LARGE SCALE GENOMIC DNA]</scope>
    <source>
        <strain evidence="3">cv. XS01</strain>
    </source>
</reference>
<name>A0A2Z7CS99_9LAMI</name>